<dbReference type="Proteomes" id="UP000633509">
    <property type="component" value="Unassembled WGS sequence"/>
</dbReference>
<dbReference type="InterPro" id="IPR027417">
    <property type="entry name" value="P-loop_NTPase"/>
</dbReference>
<dbReference type="InterPro" id="IPR039421">
    <property type="entry name" value="Type_1_exporter"/>
</dbReference>
<evidence type="ECO:0000256" key="3">
    <source>
        <dbReference type="SAM" id="Phobius"/>
    </source>
</evidence>
<dbReference type="Gene3D" id="3.40.50.300">
    <property type="entry name" value="P-loop containing nucleotide triphosphate hydrolases"/>
    <property type="match status" value="1"/>
</dbReference>
<keyword evidence="1" id="KW-0547">Nucleotide-binding</keyword>
<evidence type="ECO:0000256" key="1">
    <source>
        <dbReference type="ARBA" id="ARBA00022741"/>
    </source>
</evidence>
<feature type="transmembrane region" description="Helical" evidence="3">
    <location>
        <begin position="158"/>
        <end position="186"/>
    </location>
</feature>
<dbReference type="EMBL" id="JADBEK010000001">
    <property type="protein sequence ID" value="MBE1582308.1"/>
    <property type="molecule type" value="Genomic_DNA"/>
</dbReference>
<dbReference type="PANTHER" id="PTHR24221:SF646">
    <property type="entry name" value="HAEMOLYSIN SECRETION ATP-BINDING PROTEIN"/>
    <property type="match status" value="1"/>
</dbReference>
<keyword evidence="3" id="KW-0472">Membrane</keyword>
<dbReference type="SUPFAM" id="SSF52540">
    <property type="entry name" value="P-loop containing nucleoside triphosphate hydrolases"/>
    <property type="match status" value="1"/>
</dbReference>
<keyword evidence="2 5" id="KW-0067">ATP-binding</keyword>
<name>A0ABR9LNR5_9ACTN</name>
<sequence length="611" mass="65846">MLAPWRALIAERLRLLALLRQAGPLNAARLGFWHLVAAVIPALTALCTGWLVREVVVSVQEQAGLEPLWMPLTVLVVLFAGTNVADSGVEIAGLGTARRLDHHVRRRLRDIATGPRGIAHLETTAFQDDLTLVSDLGPGQRRSIGAAAVGQVLLTSRLFSALVSAAVVARFSLVLAVLLLVACLIVRARVRRQWLELAALFAQHAPFERRVDYWSNVLGDAGAAKEVRQFGIGDWLVERRHQTALARLSHIWAGRGSILRRQGTAVTAAFGCGVAVLLWPGLAAALGLIGPGELVTYIVAGWSMLAISAMGREPFDIEIGAVALRAFDRLMGEHRPTGGPSVGPPSTEAPHVRFEGVTFTYPACDRPVLHELDLEIRPGEVLALVGHNGAGKTTLMKLLAGLYSPTEGRITVDGVDLEGIDAGHWRRRLTAMFQDFVRYPVSVRDNIVLSAPEGDDDPAAAERAVEVAARKSGAAELISKLPAGLETSLWRGTSGGVNLSGGEWQKIAIARALYAVERGRKLLVLDEPTAHLDVSAEAAFFDRVVDAAKGASVVLISHRLSTLRRADRILLLSEGRVTEAGGHDELMAMDGEYARLFRLQAARFDYEETGA</sequence>
<reference evidence="5 6" key="1">
    <citation type="submission" date="2020-10" db="EMBL/GenBank/DDBJ databases">
        <title>Sequencing the genomes of 1000 actinobacteria strains.</title>
        <authorList>
            <person name="Klenk H.-P."/>
        </authorList>
    </citation>
    <scope>NUCLEOTIDE SEQUENCE [LARGE SCALE GENOMIC DNA]</scope>
    <source>
        <strain evidence="5 6">DSM 43173</strain>
    </source>
</reference>
<keyword evidence="6" id="KW-1185">Reference proteome</keyword>
<evidence type="ECO:0000313" key="6">
    <source>
        <dbReference type="Proteomes" id="UP000633509"/>
    </source>
</evidence>
<feature type="transmembrane region" description="Helical" evidence="3">
    <location>
        <begin position="265"/>
        <end position="288"/>
    </location>
</feature>
<evidence type="ECO:0000313" key="5">
    <source>
        <dbReference type="EMBL" id="MBE1582308.1"/>
    </source>
</evidence>
<feature type="domain" description="ABC transporter" evidence="4">
    <location>
        <begin position="352"/>
        <end position="599"/>
    </location>
</feature>
<dbReference type="InterPro" id="IPR003439">
    <property type="entry name" value="ABC_transporter-like_ATP-bd"/>
</dbReference>
<dbReference type="CDD" id="cd03228">
    <property type="entry name" value="ABCC_MRP_Like"/>
    <property type="match status" value="1"/>
</dbReference>
<dbReference type="PROSITE" id="PS50893">
    <property type="entry name" value="ABC_TRANSPORTER_2"/>
    <property type="match status" value="1"/>
</dbReference>
<gene>
    <name evidence="5" type="ORF">H4W80_000566</name>
</gene>
<feature type="transmembrane region" description="Helical" evidence="3">
    <location>
        <begin position="32"/>
        <end position="52"/>
    </location>
</feature>
<evidence type="ECO:0000259" key="4">
    <source>
        <dbReference type="PROSITE" id="PS50893"/>
    </source>
</evidence>
<dbReference type="InterPro" id="IPR003593">
    <property type="entry name" value="AAA+_ATPase"/>
</dbReference>
<dbReference type="InterPro" id="IPR017871">
    <property type="entry name" value="ABC_transporter-like_CS"/>
</dbReference>
<dbReference type="Pfam" id="PF00005">
    <property type="entry name" value="ABC_tran"/>
    <property type="match status" value="1"/>
</dbReference>
<evidence type="ECO:0000256" key="2">
    <source>
        <dbReference type="ARBA" id="ARBA00022840"/>
    </source>
</evidence>
<organism evidence="5 6">
    <name type="scientific">Nonomuraea angiospora</name>
    <dbReference type="NCBI Taxonomy" id="46172"/>
    <lineage>
        <taxon>Bacteria</taxon>
        <taxon>Bacillati</taxon>
        <taxon>Actinomycetota</taxon>
        <taxon>Actinomycetes</taxon>
        <taxon>Streptosporangiales</taxon>
        <taxon>Streptosporangiaceae</taxon>
        <taxon>Nonomuraea</taxon>
    </lineage>
</organism>
<dbReference type="SMART" id="SM00382">
    <property type="entry name" value="AAA"/>
    <property type="match status" value="1"/>
</dbReference>
<accession>A0ABR9LNR5</accession>
<keyword evidence="3" id="KW-1133">Transmembrane helix</keyword>
<dbReference type="RefSeq" id="WP_192783610.1">
    <property type="nucleotide sequence ID" value="NZ_JADBEK010000001.1"/>
</dbReference>
<dbReference type="PROSITE" id="PS00211">
    <property type="entry name" value="ABC_TRANSPORTER_1"/>
    <property type="match status" value="1"/>
</dbReference>
<dbReference type="GO" id="GO:0005524">
    <property type="term" value="F:ATP binding"/>
    <property type="evidence" value="ECO:0007669"/>
    <property type="project" value="UniProtKB-KW"/>
</dbReference>
<keyword evidence="3" id="KW-0812">Transmembrane</keyword>
<proteinExistence type="predicted"/>
<comment type="caution">
    <text evidence="5">The sequence shown here is derived from an EMBL/GenBank/DDBJ whole genome shotgun (WGS) entry which is preliminary data.</text>
</comment>
<dbReference type="PANTHER" id="PTHR24221">
    <property type="entry name" value="ATP-BINDING CASSETTE SUB-FAMILY B"/>
    <property type="match status" value="1"/>
</dbReference>
<protein>
    <submittedName>
        <fullName evidence="5">ATP-binding cassette subfamily B protein</fullName>
    </submittedName>
</protein>